<dbReference type="PANTHER" id="PTHR34296">
    <property type="entry name" value="TRANSCRIPTIONAL ACTIVATOR PROTEIN MED"/>
    <property type="match status" value="1"/>
</dbReference>
<comment type="subcellular location">
    <subcellularLocation>
        <location evidence="1">Cell membrane</location>
    </subcellularLocation>
</comment>
<dbReference type="InterPro" id="IPR003760">
    <property type="entry name" value="PnrA-like"/>
</dbReference>
<dbReference type="GO" id="GO:0005886">
    <property type="term" value="C:plasma membrane"/>
    <property type="evidence" value="ECO:0007669"/>
    <property type="project" value="UniProtKB-SubCell"/>
</dbReference>
<evidence type="ECO:0000256" key="2">
    <source>
        <dbReference type="ARBA" id="ARBA00022475"/>
    </source>
</evidence>
<dbReference type="EMBL" id="SSWH01000002">
    <property type="protein sequence ID" value="THJ67917.1"/>
    <property type="molecule type" value="Genomic_DNA"/>
</dbReference>
<evidence type="ECO:0000313" key="8">
    <source>
        <dbReference type="Proteomes" id="UP000305233"/>
    </source>
</evidence>
<evidence type="ECO:0000313" key="7">
    <source>
        <dbReference type="EMBL" id="THJ67917.1"/>
    </source>
</evidence>
<keyword evidence="4" id="KW-0472">Membrane</keyword>
<evidence type="ECO:0000256" key="3">
    <source>
        <dbReference type="ARBA" id="ARBA00022729"/>
    </source>
</evidence>
<feature type="domain" description="ABC transporter substrate-binding protein PnrA-like" evidence="6">
    <location>
        <begin position="72"/>
        <end position="380"/>
    </location>
</feature>
<dbReference type="CDD" id="cd06354">
    <property type="entry name" value="PBP1_PrnA-like"/>
    <property type="match status" value="1"/>
</dbReference>
<dbReference type="Gene3D" id="3.40.50.2300">
    <property type="match status" value="2"/>
</dbReference>
<evidence type="ECO:0000256" key="1">
    <source>
        <dbReference type="ARBA" id="ARBA00004236"/>
    </source>
</evidence>
<keyword evidence="8" id="KW-1185">Reference proteome</keyword>
<evidence type="ECO:0000259" key="6">
    <source>
        <dbReference type="Pfam" id="PF02608"/>
    </source>
</evidence>
<name>A0A4S5E8C8_9MICC</name>
<keyword evidence="5" id="KW-0449">Lipoprotein</keyword>
<protein>
    <submittedName>
        <fullName evidence="7">BMP family ABC transporter substrate-binding protein</fullName>
    </submittedName>
</protein>
<keyword evidence="3" id="KW-0732">Signal</keyword>
<dbReference type="InterPro" id="IPR050957">
    <property type="entry name" value="BMP_lipoprotein"/>
</dbReference>
<gene>
    <name evidence="7" type="ORF">E8P82_03580</name>
</gene>
<organism evidence="7 8">
    <name type="scientific">Arthrobacter echini</name>
    <dbReference type="NCBI Taxonomy" id="1529066"/>
    <lineage>
        <taxon>Bacteria</taxon>
        <taxon>Bacillati</taxon>
        <taxon>Actinomycetota</taxon>
        <taxon>Actinomycetes</taxon>
        <taxon>Micrococcales</taxon>
        <taxon>Micrococcaceae</taxon>
        <taxon>Arthrobacter</taxon>
    </lineage>
</organism>
<evidence type="ECO:0000256" key="5">
    <source>
        <dbReference type="ARBA" id="ARBA00023288"/>
    </source>
</evidence>
<proteinExistence type="predicted"/>
<dbReference type="Pfam" id="PF02608">
    <property type="entry name" value="Bmp"/>
    <property type="match status" value="1"/>
</dbReference>
<dbReference type="PANTHER" id="PTHR34296:SF2">
    <property type="entry name" value="ABC TRANSPORTER GUANOSINE-BINDING PROTEIN NUPN"/>
    <property type="match status" value="1"/>
</dbReference>
<dbReference type="AlphaFoldDB" id="A0A4S5E8C8"/>
<dbReference type="OrthoDB" id="9784230at2"/>
<reference evidence="7 8" key="1">
    <citation type="submission" date="2019-04" db="EMBL/GenBank/DDBJ databases">
        <authorList>
            <person name="Liu Q."/>
            <person name="Xin Y.-H."/>
        </authorList>
    </citation>
    <scope>NUCLEOTIDE SEQUENCE [LARGE SCALE GENOMIC DNA]</scope>
    <source>
        <strain evidence="7 8">AM23</strain>
    </source>
</reference>
<dbReference type="Proteomes" id="UP000305233">
    <property type="component" value="Unassembled WGS sequence"/>
</dbReference>
<comment type="caution">
    <text evidence="7">The sequence shown here is derived from an EMBL/GenBank/DDBJ whole genome shotgun (WGS) entry which is preliminary data.</text>
</comment>
<sequence length="387" mass="40219">MDTHWYSSPWRTSLPGGILKNSLSRFSRGTGLSAAVLGASALVLSGCGAPPAEDASGGSEAGANPDYLGCIVSDSGGFDDRSFNQSSYEGLQMAQSDLGIQTNEAESQAQTDFGPNVDAMVADGCNLIITVGFLLADTTRDTAEANTETNFAIIDDNSIDLPNVKPIIYDTAEAAFLAGYAAAATTETGTVATYGGVNIPTVTIFMDGFAEGVDYYNEENDGDVELLGWDQDSQNGTFIGNFEDAAAGKTNTQNFINEGADIIMPVAGPVGSGTLDAVIEANAAGEDVKAVWVDSDGYETAGKGQEFILTSVMKLMGDAVEEVITNDVDGEFDNSPYVGTLENGGVALAPFHDQEANVPAELQTTLDDLEAQIISGDITVDSAASPQ</sequence>
<accession>A0A4S5E8C8</accession>
<keyword evidence="2" id="KW-1003">Cell membrane</keyword>
<evidence type="ECO:0000256" key="4">
    <source>
        <dbReference type="ARBA" id="ARBA00023136"/>
    </source>
</evidence>